<dbReference type="RefSeq" id="XP_003112702.2">
    <property type="nucleotide sequence ID" value="XM_003112654.2"/>
</dbReference>
<gene>
    <name evidence="2" type="ORF">GCK72_017682</name>
</gene>
<dbReference type="EMBL" id="WUAV01000005">
    <property type="protein sequence ID" value="KAF1751128.1"/>
    <property type="molecule type" value="Genomic_DNA"/>
</dbReference>
<feature type="transmembrane region" description="Helical" evidence="1">
    <location>
        <begin position="292"/>
        <end position="311"/>
    </location>
</feature>
<dbReference type="Pfam" id="PF03268">
    <property type="entry name" value="DUF267"/>
    <property type="match status" value="1"/>
</dbReference>
<feature type="transmembrane region" description="Helical" evidence="1">
    <location>
        <begin position="215"/>
        <end position="238"/>
    </location>
</feature>
<dbReference type="AlphaFoldDB" id="A0A6A5G7R2"/>
<dbReference type="PANTHER" id="PTHR31930">
    <property type="entry name" value="SERPENTINE RECEPTOR, CLASS R"/>
    <property type="match status" value="1"/>
</dbReference>
<dbReference type="KEGG" id="crq:GCK72_017682"/>
<feature type="transmembrane region" description="Helical" evidence="1">
    <location>
        <begin position="175"/>
        <end position="195"/>
    </location>
</feature>
<evidence type="ECO:0000313" key="2">
    <source>
        <dbReference type="EMBL" id="KAF1751128.1"/>
    </source>
</evidence>
<dbReference type="Proteomes" id="UP000483820">
    <property type="component" value="Chromosome V"/>
</dbReference>
<sequence length="427" mass="48213">MTHFRWMYPIVSVWKQEYEVPMVEAGTTLGLGGGLYVKPGVEPTQLPSPPAPKLLGPFEPLIRFSGLDCHKLRKESIRSVKGVVSAVVALIILVIMVIEIFTYMGIQDKPFSVGWAESTAYAFMALQAFISAIAVICWTRENFVSQFEDTLSRLRTMRLSTSQSIDDYTNFHRKAAVMIVPIFAVILSTSFYSSVTNRYQLNDNSTFYSESILHQFAPFIDFVGCLASSMAIIIYVTVNTALNREIKHFNKELTNSARFQQLTLPQVLNNYSKRHSDLIQLTRFVNQHLSKYGAIVPLFSLTAFINVSYIVGSFKASLDPVMYVLLNGWTIVCMGITIAGLSPLVKVQNNIQETAEILMHDDVLQTCGDDQMHHTYRVTLDRCLHSNSKMAFLNAFPVDSNCFNRIMFFVPNISAAMILYRLSHPYL</sequence>
<dbReference type="InterPro" id="IPR004950">
    <property type="entry name" value="DUF267_CAE_spp"/>
</dbReference>
<protein>
    <submittedName>
        <fullName evidence="2">Uncharacterized protein</fullName>
    </submittedName>
</protein>
<dbReference type="GeneID" id="9810653"/>
<feature type="transmembrane region" description="Helical" evidence="1">
    <location>
        <begin position="118"/>
        <end position="138"/>
    </location>
</feature>
<feature type="transmembrane region" description="Helical" evidence="1">
    <location>
        <begin position="323"/>
        <end position="345"/>
    </location>
</feature>
<keyword evidence="1" id="KW-0472">Membrane</keyword>
<proteinExistence type="predicted"/>
<keyword evidence="1" id="KW-1133">Transmembrane helix</keyword>
<evidence type="ECO:0000313" key="3">
    <source>
        <dbReference type="Proteomes" id="UP000483820"/>
    </source>
</evidence>
<dbReference type="CTD" id="9810653"/>
<organism evidence="2 3">
    <name type="scientific">Caenorhabditis remanei</name>
    <name type="common">Caenorhabditis vulgaris</name>
    <dbReference type="NCBI Taxonomy" id="31234"/>
    <lineage>
        <taxon>Eukaryota</taxon>
        <taxon>Metazoa</taxon>
        <taxon>Ecdysozoa</taxon>
        <taxon>Nematoda</taxon>
        <taxon>Chromadorea</taxon>
        <taxon>Rhabditida</taxon>
        <taxon>Rhabditina</taxon>
        <taxon>Rhabditomorpha</taxon>
        <taxon>Rhabditoidea</taxon>
        <taxon>Rhabditidae</taxon>
        <taxon>Peloderinae</taxon>
        <taxon>Caenorhabditis</taxon>
    </lineage>
</organism>
<accession>A0A6A5G7R2</accession>
<name>A0A6A5G7R2_CAERE</name>
<evidence type="ECO:0000256" key="1">
    <source>
        <dbReference type="SAM" id="Phobius"/>
    </source>
</evidence>
<reference evidence="2 3" key="1">
    <citation type="submission" date="2019-12" db="EMBL/GenBank/DDBJ databases">
        <title>Chromosome-level assembly of the Caenorhabditis remanei genome.</title>
        <authorList>
            <person name="Teterina A.A."/>
            <person name="Willis J.H."/>
            <person name="Phillips P.C."/>
        </authorList>
    </citation>
    <scope>NUCLEOTIDE SEQUENCE [LARGE SCALE GENOMIC DNA]</scope>
    <source>
        <strain evidence="2 3">PX506</strain>
        <tissue evidence="2">Whole organism</tissue>
    </source>
</reference>
<keyword evidence="1" id="KW-0812">Transmembrane</keyword>
<dbReference type="PANTHER" id="PTHR31930:SF1">
    <property type="entry name" value="SERPENTINE RECEPTOR, CLASS R"/>
    <property type="match status" value="1"/>
</dbReference>
<comment type="caution">
    <text evidence="2">The sequence shown here is derived from an EMBL/GenBank/DDBJ whole genome shotgun (WGS) entry which is preliminary data.</text>
</comment>
<feature type="transmembrane region" description="Helical" evidence="1">
    <location>
        <begin position="83"/>
        <end position="106"/>
    </location>
</feature>